<organism evidence="1 2">
    <name type="scientific">Aspergillus melleus</name>
    <dbReference type="NCBI Taxonomy" id="138277"/>
    <lineage>
        <taxon>Eukaryota</taxon>
        <taxon>Fungi</taxon>
        <taxon>Dikarya</taxon>
        <taxon>Ascomycota</taxon>
        <taxon>Pezizomycotina</taxon>
        <taxon>Eurotiomycetes</taxon>
        <taxon>Eurotiomycetidae</taxon>
        <taxon>Eurotiales</taxon>
        <taxon>Aspergillaceae</taxon>
        <taxon>Aspergillus</taxon>
        <taxon>Aspergillus subgen. Circumdati</taxon>
    </lineage>
</organism>
<comment type="caution">
    <text evidence="1">The sequence shown here is derived from an EMBL/GenBank/DDBJ whole genome shotgun (WGS) entry which is preliminary data.</text>
</comment>
<evidence type="ECO:0000313" key="1">
    <source>
        <dbReference type="EMBL" id="KAK1150308.1"/>
    </source>
</evidence>
<dbReference type="EMBL" id="JAOPJF010000001">
    <property type="protein sequence ID" value="KAK1150308.1"/>
    <property type="molecule type" value="Genomic_DNA"/>
</dbReference>
<protein>
    <submittedName>
        <fullName evidence="1">Uncharacterized protein</fullName>
    </submittedName>
</protein>
<accession>A0ACC3BHQ3</accession>
<evidence type="ECO:0000313" key="2">
    <source>
        <dbReference type="Proteomes" id="UP001177260"/>
    </source>
</evidence>
<sequence>MSAESIPITPAMFAEAIQELSLSILYAKASELRNSIAHLQRSNAELETFVQESCDSAEDKRELEDYITENKGVMTSMTERIALLKAEVERRGQQWIETEEKRTEVTVVNGTNGASASTVQPDASIVGEGQNEARPDLDQEGVYL</sequence>
<gene>
    <name evidence="1" type="ORF">N8T08_000210</name>
</gene>
<proteinExistence type="predicted"/>
<reference evidence="1 2" key="1">
    <citation type="journal article" date="2023" name="ACS Omega">
        <title>Identification of the Neoaspergillic Acid Biosynthesis Gene Cluster by Establishing an In Vitro CRISPR-Ribonucleoprotein Genetic System in Aspergillus melleus.</title>
        <authorList>
            <person name="Yuan B."/>
            <person name="Grau M.F."/>
            <person name="Murata R.M."/>
            <person name="Torok T."/>
            <person name="Venkateswaran K."/>
            <person name="Stajich J.E."/>
            <person name="Wang C.C.C."/>
        </authorList>
    </citation>
    <scope>NUCLEOTIDE SEQUENCE [LARGE SCALE GENOMIC DNA]</scope>
    <source>
        <strain evidence="1 2">IMV 1140</strain>
    </source>
</reference>
<name>A0ACC3BHQ3_9EURO</name>
<keyword evidence="2" id="KW-1185">Reference proteome</keyword>
<dbReference type="Proteomes" id="UP001177260">
    <property type="component" value="Unassembled WGS sequence"/>
</dbReference>